<protein>
    <submittedName>
        <fullName evidence="3">Uncharacterized protein</fullName>
    </submittedName>
</protein>
<keyword evidence="4" id="KW-1185">Reference proteome</keyword>
<comment type="caution">
    <text evidence="3">The sequence shown here is derived from an EMBL/GenBank/DDBJ whole genome shotgun (WGS) entry which is preliminary data.</text>
</comment>
<evidence type="ECO:0000256" key="2">
    <source>
        <dbReference type="SAM" id="MobiDB-lite"/>
    </source>
</evidence>
<dbReference type="Proteomes" id="UP000663879">
    <property type="component" value="Unassembled WGS sequence"/>
</dbReference>
<gene>
    <name evidence="3" type="ORF">OXX778_LOCUS18789</name>
</gene>
<sequence>MSENNIQNTPLHAMSVTVTQTNESSKRSRSSTSPDSPPESRFVSVLDFSTWKTKLLLLESVVNLKDTTITDLSMKVTQLMKRVEQLENELKDVNEKTKLLDSDVHQQKQQQDILLEQQNNLKQQQETIQQQQQQFQQQPTDQGLASWVSVASRAVARVEGKKVNRTPQQIEVLNSVVSEQRERERRKRNVIVFGVPMSSKTTPEGQDADDKGFIERAFRAIKADVKKIKNIRRFKANPSSNRPAPILIQLYGDGDRSVILKAAKELRKLTEYCEVYINPDMTEAERILDKKRREDRYNLNQQERNNSSNTRYFISGDGFRKFTVEAGCGADTQMQQ</sequence>
<feature type="coiled-coil region" evidence="1">
    <location>
        <begin position="69"/>
        <end position="138"/>
    </location>
</feature>
<evidence type="ECO:0000256" key="1">
    <source>
        <dbReference type="SAM" id="Coils"/>
    </source>
</evidence>
<dbReference type="OrthoDB" id="10203174at2759"/>
<proteinExistence type="predicted"/>
<evidence type="ECO:0000313" key="3">
    <source>
        <dbReference type="EMBL" id="CAF1050199.1"/>
    </source>
</evidence>
<accession>A0A814KBF8</accession>
<dbReference type="AlphaFoldDB" id="A0A814KBF8"/>
<feature type="compositionally biased region" description="Polar residues" evidence="2">
    <location>
        <begin position="1"/>
        <end position="23"/>
    </location>
</feature>
<evidence type="ECO:0000313" key="4">
    <source>
        <dbReference type="Proteomes" id="UP000663879"/>
    </source>
</evidence>
<feature type="region of interest" description="Disordered" evidence="2">
    <location>
        <begin position="1"/>
        <end position="41"/>
    </location>
</feature>
<reference evidence="3" key="1">
    <citation type="submission" date="2021-02" db="EMBL/GenBank/DDBJ databases">
        <authorList>
            <person name="Nowell W R."/>
        </authorList>
    </citation>
    <scope>NUCLEOTIDE SEQUENCE</scope>
    <source>
        <strain evidence="3">Ploen Becks lab</strain>
    </source>
</reference>
<dbReference type="EMBL" id="CAJNOC010005358">
    <property type="protein sequence ID" value="CAF1050199.1"/>
    <property type="molecule type" value="Genomic_DNA"/>
</dbReference>
<keyword evidence="1" id="KW-0175">Coiled coil</keyword>
<name>A0A814KBF8_9BILA</name>
<organism evidence="3 4">
    <name type="scientific">Brachionus calyciflorus</name>
    <dbReference type="NCBI Taxonomy" id="104777"/>
    <lineage>
        <taxon>Eukaryota</taxon>
        <taxon>Metazoa</taxon>
        <taxon>Spiralia</taxon>
        <taxon>Gnathifera</taxon>
        <taxon>Rotifera</taxon>
        <taxon>Eurotatoria</taxon>
        <taxon>Monogononta</taxon>
        <taxon>Pseudotrocha</taxon>
        <taxon>Ploima</taxon>
        <taxon>Brachionidae</taxon>
        <taxon>Brachionus</taxon>
    </lineage>
</organism>